<comment type="similarity">
    <text evidence="6">Belongs to the EST3 family.</text>
</comment>
<dbReference type="AlphaFoldDB" id="A0A9P8Q7D5"/>
<comment type="function">
    <text evidence="8">Component of the telomerase complex involved in telomere replication. Stimulates RNA/DNA heteroduplex unwinding which favors the telomere replication by the telomerase.</text>
</comment>
<keyword evidence="4" id="KW-0779">Telomere</keyword>
<reference evidence="10" key="2">
    <citation type="submission" date="2021-01" db="EMBL/GenBank/DDBJ databases">
        <authorList>
            <person name="Schikora-Tamarit M.A."/>
        </authorList>
    </citation>
    <scope>NUCLEOTIDE SEQUENCE</scope>
    <source>
        <strain evidence="10">CBS2887</strain>
    </source>
</reference>
<evidence type="ECO:0000256" key="2">
    <source>
        <dbReference type="ARBA" id="ARBA00004574"/>
    </source>
</evidence>
<evidence type="ECO:0000256" key="5">
    <source>
        <dbReference type="ARBA" id="ARBA00023242"/>
    </source>
</evidence>
<evidence type="ECO:0000313" key="10">
    <source>
        <dbReference type="EMBL" id="KAH3684417.1"/>
    </source>
</evidence>
<evidence type="ECO:0000256" key="7">
    <source>
        <dbReference type="ARBA" id="ARBA00023906"/>
    </source>
</evidence>
<keyword evidence="5" id="KW-0539">Nucleus</keyword>
<dbReference type="Pfam" id="PF10341">
    <property type="entry name" value="TPP1"/>
    <property type="match status" value="1"/>
</dbReference>
<sequence>MITKYDDSIPKKYIKSRGYLNPWFFSYFPLMYQPGYTPAPAPAPKPKTKHAKLLQVFKLLSVNPLNPYELLYSMSDSNAVVFVIMSRFAIDKFESKECIRLTKLCKPNKIIMMTDFKIEWIERRRFGALFGKFVPKRYHENLEIEVEYDQEGVNKSVKNDTLYYAVIRLDGFDIYNHDEIPFTGNIPLVYDTDWYQKMIISGKFDHDKVLLEEKEFLC</sequence>
<evidence type="ECO:0000256" key="8">
    <source>
        <dbReference type="ARBA" id="ARBA00024878"/>
    </source>
</evidence>
<evidence type="ECO:0000256" key="6">
    <source>
        <dbReference type="ARBA" id="ARBA00023777"/>
    </source>
</evidence>
<gene>
    <name evidence="10" type="ORF">WICPIJ_004603</name>
</gene>
<dbReference type="Proteomes" id="UP000774326">
    <property type="component" value="Unassembled WGS sequence"/>
</dbReference>
<evidence type="ECO:0000259" key="9">
    <source>
        <dbReference type="Pfam" id="PF10341"/>
    </source>
</evidence>
<keyword evidence="11" id="KW-1185">Reference proteome</keyword>
<evidence type="ECO:0000313" key="11">
    <source>
        <dbReference type="Proteomes" id="UP000774326"/>
    </source>
</evidence>
<dbReference type="InterPro" id="IPR019437">
    <property type="entry name" value="TPP1/Est3"/>
</dbReference>
<dbReference type="GO" id="GO:0000781">
    <property type="term" value="C:chromosome, telomeric region"/>
    <property type="evidence" value="ECO:0007669"/>
    <property type="project" value="UniProtKB-SubCell"/>
</dbReference>
<dbReference type="GO" id="GO:0042162">
    <property type="term" value="F:telomeric DNA binding"/>
    <property type="evidence" value="ECO:0007669"/>
    <property type="project" value="InterPro"/>
</dbReference>
<evidence type="ECO:0000256" key="1">
    <source>
        <dbReference type="ARBA" id="ARBA00004123"/>
    </source>
</evidence>
<evidence type="ECO:0000256" key="3">
    <source>
        <dbReference type="ARBA" id="ARBA00022454"/>
    </source>
</evidence>
<dbReference type="GO" id="GO:0005697">
    <property type="term" value="C:telomerase holoenzyme complex"/>
    <property type="evidence" value="ECO:0007669"/>
    <property type="project" value="InterPro"/>
</dbReference>
<evidence type="ECO:0000256" key="4">
    <source>
        <dbReference type="ARBA" id="ARBA00022895"/>
    </source>
</evidence>
<name>A0A9P8Q7D5_WICPI</name>
<dbReference type="EMBL" id="JAEUBG010002512">
    <property type="protein sequence ID" value="KAH3684417.1"/>
    <property type="molecule type" value="Genomic_DNA"/>
</dbReference>
<protein>
    <recommendedName>
        <fullName evidence="7">Telomere replication protein EST3</fullName>
    </recommendedName>
</protein>
<accession>A0A9P8Q7D5</accession>
<comment type="subcellular location">
    <subcellularLocation>
        <location evidence="2">Chromosome</location>
        <location evidence="2">Telomere</location>
    </subcellularLocation>
    <subcellularLocation>
        <location evidence="1">Nucleus</location>
    </subcellularLocation>
</comment>
<keyword evidence="3" id="KW-0158">Chromosome</keyword>
<comment type="caution">
    <text evidence="10">The sequence shown here is derived from an EMBL/GenBank/DDBJ whole genome shotgun (WGS) entry which is preliminary data.</text>
</comment>
<proteinExistence type="inferred from homology"/>
<feature type="domain" description="Shelterin complex subunit TPP1/Est3" evidence="9">
    <location>
        <begin position="47"/>
        <end position="125"/>
    </location>
</feature>
<dbReference type="GO" id="GO:0007004">
    <property type="term" value="P:telomere maintenance via telomerase"/>
    <property type="evidence" value="ECO:0007669"/>
    <property type="project" value="InterPro"/>
</dbReference>
<dbReference type="Gene3D" id="2.40.50.960">
    <property type="match status" value="1"/>
</dbReference>
<reference evidence="10" key="1">
    <citation type="journal article" date="2021" name="Open Biol.">
        <title>Shared evolutionary footprints suggest mitochondrial oxidative damage underlies multiple complex I losses in fungi.</title>
        <authorList>
            <person name="Schikora-Tamarit M.A."/>
            <person name="Marcet-Houben M."/>
            <person name="Nosek J."/>
            <person name="Gabaldon T."/>
        </authorList>
    </citation>
    <scope>NUCLEOTIDE SEQUENCE</scope>
    <source>
        <strain evidence="10">CBS2887</strain>
    </source>
</reference>
<organism evidence="10 11">
    <name type="scientific">Wickerhamomyces pijperi</name>
    <name type="common">Yeast</name>
    <name type="synonym">Pichia pijperi</name>
    <dbReference type="NCBI Taxonomy" id="599730"/>
    <lineage>
        <taxon>Eukaryota</taxon>
        <taxon>Fungi</taxon>
        <taxon>Dikarya</taxon>
        <taxon>Ascomycota</taxon>
        <taxon>Saccharomycotina</taxon>
        <taxon>Saccharomycetes</taxon>
        <taxon>Phaffomycetales</taxon>
        <taxon>Wickerhamomycetaceae</taxon>
        <taxon>Wickerhamomyces</taxon>
    </lineage>
</organism>